<proteinExistence type="predicted"/>
<reference evidence="2 3" key="1">
    <citation type="submission" date="2021-01" db="EMBL/GenBank/DDBJ databases">
        <title>Genomic Encyclopedia of Type Strains, Phase IV (KMG-IV): sequencing the most valuable type-strain genomes for metagenomic binning, comparative biology and taxonomic classification.</title>
        <authorList>
            <person name="Goeker M."/>
        </authorList>
    </citation>
    <scope>NUCLEOTIDE SEQUENCE [LARGE SCALE GENOMIC DNA]</scope>
    <source>
        <strain evidence="2 3">DSM 25890</strain>
    </source>
</reference>
<keyword evidence="1" id="KW-1133">Transmembrane helix</keyword>
<protein>
    <recommendedName>
        <fullName evidence="4">Peptidase S8/S53 domain-containing protein</fullName>
    </recommendedName>
</protein>
<dbReference type="Gene3D" id="3.40.50.200">
    <property type="entry name" value="Peptidase S8/S53 domain"/>
    <property type="match status" value="1"/>
</dbReference>
<keyword evidence="1" id="KW-0812">Transmembrane</keyword>
<accession>A0ABS2NRB6</accession>
<dbReference type="Proteomes" id="UP001314796">
    <property type="component" value="Unassembled WGS sequence"/>
</dbReference>
<dbReference type="EMBL" id="JAFBEE010000013">
    <property type="protein sequence ID" value="MBM7615494.1"/>
    <property type="molecule type" value="Genomic_DNA"/>
</dbReference>
<evidence type="ECO:0000313" key="2">
    <source>
        <dbReference type="EMBL" id="MBM7615494.1"/>
    </source>
</evidence>
<comment type="caution">
    <text evidence="2">The sequence shown here is derived from an EMBL/GenBank/DDBJ whole genome shotgun (WGS) entry which is preliminary data.</text>
</comment>
<keyword evidence="3" id="KW-1185">Reference proteome</keyword>
<keyword evidence="1" id="KW-0472">Membrane</keyword>
<evidence type="ECO:0008006" key="4">
    <source>
        <dbReference type="Google" id="ProtNLM"/>
    </source>
</evidence>
<dbReference type="InterPro" id="IPR036852">
    <property type="entry name" value="Peptidase_S8/S53_dom_sf"/>
</dbReference>
<dbReference type="RefSeq" id="WP_204402781.1">
    <property type="nucleotide sequence ID" value="NZ_JAFBEE010000013.1"/>
</dbReference>
<feature type="transmembrane region" description="Helical" evidence="1">
    <location>
        <begin position="7"/>
        <end position="26"/>
    </location>
</feature>
<name>A0ABS2NRB6_9FIRM</name>
<evidence type="ECO:0000313" key="3">
    <source>
        <dbReference type="Proteomes" id="UP001314796"/>
    </source>
</evidence>
<dbReference type="SUPFAM" id="SSF52743">
    <property type="entry name" value="Subtilisin-like"/>
    <property type="match status" value="1"/>
</dbReference>
<organism evidence="2 3">
    <name type="scientific">Alkaliphilus hydrothermalis</name>
    <dbReference type="NCBI Taxonomy" id="1482730"/>
    <lineage>
        <taxon>Bacteria</taxon>
        <taxon>Bacillati</taxon>
        <taxon>Bacillota</taxon>
        <taxon>Clostridia</taxon>
        <taxon>Peptostreptococcales</taxon>
        <taxon>Natronincolaceae</taxon>
        <taxon>Alkaliphilus</taxon>
    </lineage>
</organism>
<evidence type="ECO:0000256" key="1">
    <source>
        <dbReference type="SAM" id="Phobius"/>
    </source>
</evidence>
<gene>
    <name evidence="2" type="ORF">JOC73_002064</name>
</gene>
<sequence>MEKLNKATKIILVVVTCIVVLCYLSTKFTIIKSISNSNSEQVIIGIIDAQLSTGYDNVVTNSTGIINSQIKTHGDRLISFANKYCPSLKIYYYDATNDNGSVDTNGLLSGLKWMKNKGVKHINISMSSNIFSDDLQNFIEENDKDIKIYASYHNLEQTLDYPAMYKYVIASGKKSRIAFKANDIQYKSNNIVLLSNGIKKYSGNSFLSIMTTINDIISK</sequence>